<feature type="repeat" description="TPR" evidence="1">
    <location>
        <begin position="170"/>
        <end position="203"/>
    </location>
</feature>
<organism evidence="4 5">
    <name type="scientific">Agaribacillus aureus</name>
    <dbReference type="NCBI Taxonomy" id="3051825"/>
    <lineage>
        <taxon>Bacteria</taxon>
        <taxon>Pseudomonadati</taxon>
        <taxon>Bacteroidota</taxon>
        <taxon>Cytophagia</taxon>
        <taxon>Cytophagales</taxon>
        <taxon>Splendidivirgaceae</taxon>
        <taxon>Agaribacillus</taxon>
    </lineage>
</organism>
<evidence type="ECO:0000256" key="3">
    <source>
        <dbReference type="SAM" id="Phobius"/>
    </source>
</evidence>
<feature type="transmembrane region" description="Helical" evidence="3">
    <location>
        <begin position="405"/>
        <end position="423"/>
    </location>
</feature>
<dbReference type="PANTHER" id="PTHR19959:SF119">
    <property type="entry name" value="FUNGAL LIPASE-LIKE DOMAIN-CONTAINING PROTEIN"/>
    <property type="match status" value="1"/>
</dbReference>
<dbReference type="InterPro" id="IPR011990">
    <property type="entry name" value="TPR-like_helical_dom_sf"/>
</dbReference>
<keyword evidence="2" id="KW-0175">Coiled coil</keyword>
<evidence type="ECO:0000256" key="2">
    <source>
        <dbReference type="SAM" id="Coils"/>
    </source>
</evidence>
<proteinExistence type="predicted"/>
<dbReference type="SUPFAM" id="SSF48452">
    <property type="entry name" value="TPR-like"/>
    <property type="match status" value="2"/>
</dbReference>
<sequence length="579" mass="66686">MKILITIVKVLAKAADLNLNTTRCCFIVLVFLNFSCQFENKIDKSPNRIKLEQYRSKFNQHFEKDPDSAQYYLELRKALADESKNPEIQWDVAFDFSRHYFIIGDYTEAIDQSLEAKRLAEKMVDSLKLAKVLNVLGNVQQKLGNYTQALDYFYQSINLRKLTGNHSSTSVPLTNIGLIYKDIKEYDKAEKVFAECLEIDKQSKDTFGLVLDYNHLGIVLKKSGKYDEARKSFFQSLSLSEKIQDTFQKAFVLNNLGLVEAELNNFQKSIKYLEESLAIKRALKTKQEIATTLNYLAEVYLKNGDLARSQQLCKEALNISHQIGAKDQAGIAFQILSGVSEANGDPGKALGYFKSFKHYQDSLLNETKARQIIEMETIYESDKKEKKIAQLTIARQKDQLRRNRYVTGLMITLFIAIFLAVRFRHRIKKNKEKSEAKIKSFELALDNFMQRILEKNQRIEELNQDLEKARDEISNACPSYTETIDNLMQSTILTDEDWLRFKKLFLQAHPGFFNNLREKFADITETEERLIALTRLNLTTKEIAAMLGISGKSVNKSRYRLRKKLGIATGEIELLAAEF</sequence>
<dbReference type="InterPro" id="IPR019734">
    <property type="entry name" value="TPR_rpt"/>
</dbReference>
<dbReference type="Gene3D" id="1.25.40.10">
    <property type="entry name" value="Tetratricopeptide repeat domain"/>
    <property type="match status" value="2"/>
</dbReference>
<dbReference type="SMART" id="SM00028">
    <property type="entry name" value="TPR"/>
    <property type="match status" value="5"/>
</dbReference>
<dbReference type="Proteomes" id="UP001172083">
    <property type="component" value="Unassembled WGS sequence"/>
</dbReference>
<keyword evidence="3" id="KW-1133">Transmembrane helix</keyword>
<dbReference type="EMBL" id="JAUJEB010000014">
    <property type="protein sequence ID" value="MDN5217247.1"/>
    <property type="molecule type" value="Genomic_DNA"/>
</dbReference>
<reference evidence="4" key="1">
    <citation type="submission" date="2023-06" db="EMBL/GenBank/DDBJ databases">
        <title>Genomic of Agaribacillus aureum.</title>
        <authorList>
            <person name="Wang G."/>
        </authorList>
    </citation>
    <scope>NUCLEOTIDE SEQUENCE</scope>
    <source>
        <strain evidence="4">BMA12</strain>
    </source>
</reference>
<comment type="caution">
    <text evidence="4">The sequence shown here is derived from an EMBL/GenBank/DDBJ whole genome shotgun (WGS) entry which is preliminary data.</text>
</comment>
<feature type="repeat" description="TPR" evidence="1">
    <location>
        <begin position="210"/>
        <end position="243"/>
    </location>
</feature>
<evidence type="ECO:0000313" key="4">
    <source>
        <dbReference type="EMBL" id="MDN5217247.1"/>
    </source>
</evidence>
<keyword evidence="5" id="KW-1185">Reference proteome</keyword>
<dbReference type="SUPFAM" id="SSF46894">
    <property type="entry name" value="C-terminal effector domain of the bipartite response regulators"/>
    <property type="match status" value="1"/>
</dbReference>
<dbReference type="RefSeq" id="WP_346762584.1">
    <property type="nucleotide sequence ID" value="NZ_JAUJEB010000014.1"/>
</dbReference>
<dbReference type="Gene3D" id="1.10.10.10">
    <property type="entry name" value="Winged helix-like DNA-binding domain superfamily/Winged helix DNA-binding domain"/>
    <property type="match status" value="1"/>
</dbReference>
<gene>
    <name evidence="4" type="ORF">QQ020_34560</name>
</gene>
<dbReference type="Pfam" id="PF13374">
    <property type="entry name" value="TPR_10"/>
    <property type="match status" value="1"/>
</dbReference>
<dbReference type="InterPro" id="IPR036388">
    <property type="entry name" value="WH-like_DNA-bd_sf"/>
</dbReference>
<keyword evidence="3" id="KW-0472">Membrane</keyword>
<keyword evidence="3" id="KW-0812">Transmembrane</keyword>
<keyword evidence="1" id="KW-0802">TPR repeat</keyword>
<feature type="coiled-coil region" evidence="2">
    <location>
        <begin position="431"/>
        <end position="476"/>
    </location>
</feature>
<feature type="repeat" description="TPR" evidence="1">
    <location>
        <begin position="130"/>
        <end position="163"/>
    </location>
</feature>
<name>A0ABT8LJZ7_9BACT</name>
<dbReference type="PROSITE" id="PS50005">
    <property type="entry name" value="TPR"/>
    <property type="match status" value="3"/>
</dbReference>
<evidence type="ECO:0000256" key="1">
    <source>
        <dbReference type="PROSITE-ProRule" id="PRU00339"/>
    </source>
</evidence>
<accession>A0ABT8LJZ7</accession>
<dbReference type="Pfam" id="PF13424">
    <property type="entry name" value="TPR_12"/>
    <property type="match status" value="2"/>
</dbReference>
<protein>
    <submittedName>
        <fullName evidence="4">Tetratricopeptide repeat protein</fullName>
    </submittedName>
</protein>
<dbReference type="PANTHER" id="PTHR19959">
    <property type="entry name" value="KINESIN LIGHT CHAIN"/>
    <property type="match status" value="1"/>
</dbReference>
<evidence type="ECO:0000313" key="5">
    <source>
        <dbReference type="Proteomes" id="UP001172083"/>
    </source>
</evidence>
<dbReference type="InterPro" id="IPR016032">
    <property type="entry name" value="Sig_transdc_resp-reg_C-effctor"/>
</dbReference>